<dbReference type="InterPro" id="IPR017459">
    <property type="entry name" value="Glycosyl_Trfase_fam3_N_dom"/>
</dbReference>
<keyword evidence="9" id="KW-0479">Metal-binding</keyword>
<dbReference type="InterPro" id="IPR036320">
    <property type="entry name" value="Glycosyl_Trfase_fam3_N_dom_sf"/>
</dbReference>
<dbReference type="EMBL" id="QEKW01000007">
    <property type="protein sequence ID" value="PVZ08961.1"/>
    <property type="molecule type" value="Genomic_DNA"/>
</dbReference>
<feature type="binding site" evidence="9">
    <location>
        <position position="92"/>
    </location>
    <ligand>
        <name>anthranilate</name>
        <dbReference type="ChEBI" id="CHEBI:16567"/>
        <label>1</label>
    </ligand>
</feature>
<dbReference type="PANTHER" id="PTHR43285:SF2">
    <property type="entry name" value="ANTHRANILATE PHOSPHORIBOSYLTRANSFERASE"/>
    <property type="match status" value="1"/>
</dbReference>
<dbReference type="FunFam" id="3.40.1030.10:FF:000002">
    <property type="entry name" value="Anthranilate phosphoribosyltransferase"/>
    <property type="match status" value="1"/>
</dbReference>
<dbReference type="Gene3D" id="3.40.1030.10">
    <property type="entry name" value="Nucleoside phosphorylase/phosphoribosyltransferase catalytic domain"/>
    <property type="match status" value="1"/>
</dbReference>
<evidence type="ECO:0000259" key="10">
    <source>
        <dbReference type="Pfam" id="PF00591"/>
    </source>
</evidence>
<dbReference type="GO" id="GO:0005829">
    <property type="term" value="C:cytosol"/>
    <property type="evidence" value="ECO:0007669"/>
    <property type="project" value="TreeGrafter"/>
</dbReference>
<accession>A0A2U1F9V3</accession>
<dbReference type="PANTHER" id="PTHR43285">
    <property type="entry name" value="ANTHRANILATE PHOSPHORIBOSYLTRANSFERASE"/>
    <property type="match status" value="1"/>
</dbReference>
<feature type="binding site" evidence="9">
    <location>
        <begin position="95"/>
        <end position="96"/>
    </location>
    <ligand>
        <name>5-phospho-alpha-D-ribose 1-diphosphate</name>
        <dbReference type="ChEBI" id="CHEBI:58017"/>
    </ligand>
</feature>
<evidence type="ECO:0000256" key="4">
    <source>
        <dbReference type="ARBA" id="ARBA00022679"/>
    </source>
</evidence>
<dbReference type="InterPro" id="IPR035902">
    <property type="entry name" value="Nuc_phospho_transferase"/>
</dbReference>
<comment type="pathway">
    <text evidence="1 9">Amino-acid biosynthesis; L-tryptophan biosynthesis; L-tryptophan from chorismate: step 2/5.</text>
</comment>
<name>A0A2U1F9V3_9PSEU</name>
<dbReference type="GO" id="GO:0000287">
    <property type="term" value="F:magnesium ion binding"/>
    <property type="evidence" value="ECO:0007669"/>
    <property type="project" value="UniProtKB-UniRule"/>
</dbReference>
<reference evidence="12 13" key="1">
    <citation type="submission" date="2018-04" db="EMBL/GenBank/DDBJ databases">
        <title>Genomic Encyclopedia of Type Strains, Phase IV (KMG-IV): sequencing the most valuable type-strain genomes for metagenomic binning, comparative biology and taxonomic classification.</title>
        <authorList>
            <person name="Goeker M."/>
        </authorList>
    </citation>
    <scope>NUCLEOTIDE SEQUENCE [LARGE SCALE GENOMIC DNA]</scope>
    <source>
        <strain evidence="12 13">DSM 45771</strain>
    </source>
</reference>
<evidence type="ECO:0000259" key="11">
    <source>
        <dbReference type="Pfam" id="PF02885"/>
    </source>
</evidence>
<dbReference type="EC" id="2.4.2.18" evidence="9"/>
<dbReference type="UniPathway" id="UPA00035">
    <property type="reaction ID" value="UER00041"/>
</dbReference>
<comment type="cofactor">
    <cofactor evidence="9">
        <name>Mg(2+)</name>
        <dbReference type="ChEBI" id="CHEBI:18420"/>
    </cofactor>
    <text evidence="9">Binds 2 magnesium ions per monomer.</text>
</comment>
<feature type="domain" description="Glycosyl transferase family 3 N-terminal" evidence="11">
    <location>
        <begin position="18"/>
        <end position="78"/>
    </location>
</feature>
<keyword evidence="2 9" id="KW-0028">Amino-acid biosynthesis</keyword>
<evidence type="ECO:0000256" key="3">
    <source>
        <dbReference type="ARBA" id="ARBA00022676"/>
    </source>
</evidence>
<evidence type="ECO:0000256" key="1">
    <source>
        <dbReference type="ARBA" id="ARBA00004907"/>
    </source>
</evidence>
<dbReference type="Pfam" id="PF00591">
    <property type="entry name" value="Glycos_transf_3"/>
    <property type="match status" value="1"/>
</dbReference>
<comment type="caution">
    <text evidence="9">Lacks conserved residue(s) required for the propagation of feature annotation.</text>
</comment>
<organism evidence="12 13">
    <name type="scientific">Actinomycetospora cinnamomea</name>
    <dbReference type="NCBI Taxonomy" id="663609"/>
    <lineage>
        <taxon>Bacteria</taxon>
        <taxon>Bacillati</taxon>
        <taxon>Actinomycetota</taxon>
        <taxon>Actinomycetes</taxon>
        <taxon>Pseudonocardiales</taxon>
        <taxon>Pseudonocardiaceae</taxon>
        <taxon>Actinomycetospora</taxon>
    </lineage>
</organism>
<keyword evidence="13" id="KW-1185">Reference proteome</keyword>
<protein>
    <recommendedName>
        <fullName evidence="9">Anthranilate phosphoribosyltransferase</fullName>
        <ecNumber evidence="9">2.4.2.18</ecNumber>
    </recommendedName>
</protein>
<comment type="catalytic activity">
    <reaction evidence="7 9">
        <text>N-(5-phospho-beta-D-ribosyl)anthranilate + diphosphate = 5-phospho-alpha-D-ribose 1-diphosphate + anthranilate</text>
        <dbReference type="Rhea" id="RHEA:11768"/>
        <dbReference type="ChEBI" id="CHEBI:16567"/>
        <dbReference type="ChEBI" id="CHEBI:18277"/>
        <dbReference type="ChEBI" id="CHEBI:33019"/>
        <dbReference type="ChEBI" id="CHEBI:58017"/>
        <dbReference type="EC" id="2.4.2.18"/>
    </reaction>
</comment>
<feature type="binding site" evidence="9">
    <location>
        <begin position="120"/>
        <end position="128"/>
    </location>
    <ligand>
        <name>5-phospho-alpha-D-ribose 1-diphosphate</name>
        <dbReference type="ChEBI" id="CHEBI:58017"/>
    </ligand>
</feature>
<evidence type="ECO:0000313" key="12">
    <source>
        <dbReference type="EMBL" id="PVZ08961.1"/>
    </source>
</evidence>
<dbReference type="Proteomes" id="UP000245639">
    <property type="component" value="Unassembled WGS sequence"/>
</dbReference>
<proteinExistence type="inferred from homology"/>
<dbReference type="InterPro" id="IPR000312">
    <property type="entry name" value="Glycosyl_Trfase_fam3"/>
</dbReference>
<keyword evidence="4 9" id="KW-0808">Transferase</keyword>
<comment type="function">
    <text evidence="9">Catalyzes the transfer of the phosphoribosyl group of 5-phosphorylribose-1-pyrophosphate (PRPP) to anthranilate to yield N-(5'-phosphoribosyl)-anthranilate (PRA).</text>
</comment>
<feature type="binding site" evidence="9">
    <location>
        <position position="237"/>
    </location>
    <ligand>
        <name>Mg(2+)</name>
        <dbReference type="ChEBI" id="CHEBI:18420"/>
        <label>1</label>
    </ligand>
</feature>
<evidence type="ECO:0000256" key="6">
    <source>
        <dbReference type="ARBA" id="ARBA00023141"/>
    </source>
</evidence>
<feature type="binding site" evidence="9">
    <location>
        <position position="100"/>
    </location>
    <ligand>
        <name>5-phospho-alpha-D-ribose 1-diphosphate</name>
        <dbReference type="ChEBI" id="CHEBI:58017"/>
    </ligand>
</feature>
<feature type="binding site" evidence="9">
    <location>
        <position position="92"/>
    </location>
    <ligand>
        <name>5-phospho-alpha-D-ribose 1-diphosphate</name>
        <dbReference type="ChEBI" id="CHEBI:58017"/>
    </ligand>
</feature>
<dbReference type="NCBIfam" id="TIGR01245">
    <property type="entry name" value="trpD"/>
    <property type="match status" value="1"/>
</dbReference>
<feature type="binding site" evidence="9">
    <location>
        <position position="104"/>
    </location>
    <ligand>
        <name>Mg(2+)</name>
        <dbReference type="ChEBI" id="CHEBI:18420"/>
        <label>1</label>
    </ligand>
</feature>
<evidence type="ECO:0000256" key="5">
    <source>
        <dbReference type="ARBA" id="ARBA00022822"/>
    </source>
</evidence>
<gene>
    <name evidence="9" type="primary">trpD</name>
    <name evidence="12" type="ORF">C8D89_107123</name>
</gene>
<keyword evidence="5 9" id="KW-0822">Tryptophan biosynthesis</keyword>
<evidence type="ECO:0000256" key="9">
    <source>
        <dbReference type="HAMAP-Rule" id="MF_00211"/>
    </source>
</evidence>
<feature type="binding site" evidence="9">
    <location>
        <position position="236"/>
    </location>
    <ligand>
        <name>Mg(2+)</name>
        <dbReference type="ChEBI" id="CHEBI:18420"/>
        <label>2</label>
    </ligand>
</feature>
<dbReference type="HAMAP" id="MF_00211">
    <property type="entry name" value="TrpD"/>
    <property type="match status" value="1"/>
</dbReference>
<feature type="domain" description="Glycosyl transferase family 3" evidence="10">
    <location>
        <begin position="86"/>
        <end position="344"/>
    </location>
</feature>
<keyword evidence="3 9" id="KW-0328">Glycosyltransferase</keyword>
<dbReference type="SUPFAM" id="SSF47648">
    <property type="entry name" value="Nucleoside phosphorylase/phosphoribosyltransferase N-terminal domain"/>
    <property type="match status" value="1"/>
</dbReference>
<feature type="binding site" evidence="9">
    <location>
        <position position="132"/>
    </location>
    <ligand>
        <name>5-phospho-alpha-D-ribose 1-diphosphate</name>
        <dbReference type="ChEBI" id="CHEBI:58017"/>
    </ligand>
</feature>
<evidence type="ECO:0000256" key="2">
    <source>
        <dbReference type="ARBA" id="ARBA00022605"/>
    </source>
</evidence>
<dbReference type="Pfam" id="PF02885">
    <property type="entry name" value="Glycos_trans_3N"/>
    <property type="match status" value="1"/>
</dbReference>
<keyword evidence="6 9" id="KW-0057">Aromatic amino acid biosynthesis</keyword>
<dbReference type="InterPro" id="IPR005940">
    <property type="entry name" value="Anthranilate_Pribosyl_Tfrase"/>
</dbReference>
<dbReference type="Gene3D" id="1.20.970.10">
    <property type="entry name" value="Transferase, Pyrimidine Nucleoside Phosphorylase, Chain C"/>
    <property type="match status" value="1"/>
</dbReference>
<dbReference type="RefSeq" id="WP_116708954.1">
    <property type="nucleotide sequence ID" value="NZ_QEKW01000007.1"/>
</dbReference>
<evidence type="ECO:0000256" key="8">
    <source>
        <dbReference type="ARBA" id="ARBA00061188"/>
    </source>
</evidence>
<evidence type="ECO:0000313" key="13">
    <source>
        <dbReference type="Proteomes" id="UP000245639"/>
    </source>
</evidence>
<sequence length="365" mass="36398">MTGRAGGAAVAPPSWPGLLGRLLAGEHLAADDTAWAMDQVMSGEATPAQVAGFVVALRAKGETAPEIAGLARTMLAHARPVHVPGPVVDVVGTGGDGAHTVNISTMAAVVVAAAGARVVKHGGRAASSRSGSVDVLEALGVPVDLGPAAVARCVDEVGIGFCFAQVFHPAMRHAGPVRGQLGVPTAFNLLGPLTNPARPGAALIGCADVRFAPILAEVLAARGDRAVVVRGDDGLDEVTTATTTTVWHAGPAGVRVETLDPAALAVPRSGPEALRGGDAAHNAAVARAVFAGEPGAVREAVLLNAGAALAAHDEAVSDAAARDLHEAVAAGRRRAAEAVDSGAAADLLARWSAVARQARETDPSS</sequence>
<dbReference type="GO" id="GO:0004048">
    <property type="term" value="F:anthranilate phosphoribosyltransferase activity"/>
    <property type="evidence" value="ECO:0007669"/>
    <property type="project" value="UniProtKB-UniRule"/>
</dbReference>
<feature type="binding site" evidence="9">
    <location>
        <position position="178"/>
    </location>
    <ligand>
        <name>anthranilate</name>
        <dbReference type="ChEBI" id="CHEBI:16567"/>
        <label>2</label>
    </ligand>
</feature>
<dbReference type="SUPFAM" id="SSF52418">
    <property type="entry name" value="Nucleoside phosphorylase/phosphoribosyltransferase catalytic domain"/>
    <property type="match status" value="1"/>
</dbReference>
<dbReference type="GO" id="GO:0000162">
    <property type="term" value="P:L-tryptophan biosynthetic process"/>
    <property type="evidence" value="ECO:0007669"/>
    <property type="project" value="UniProtKB-UniRule"/>
</dbReference>
<feature type="binding site" evidence="9">
    <location>
        <position position="237"/>
    </location>
    <ligand>
        <name>Mg(2+)</name>
        <dbReference type="ChEBI" id="CHEBI:18420"/>
        <label>2</label>
    </ligand>
</feature>
<feature type="binding site" evidence="9">
    <location>
        <begin position="102"/>
        <end position="105"/>
    </location>
    <ligand>
        <name>5-phospho-alpha-D-ribose 1-diphosphate</name>
        <dbReference type="ChEBI" id="CHEBI:58017"/>
    </ligand>
</feature>
<comment type="subunit">
    <text evidence="9">Homodimer.</text>
</comment>
<evidence type="ECO:0000256" key="7">
    <source>
        <dbReference type="ARBA" id="ARBA00052328"/>
    </source>
</evidence>
<comment type="similarity">
    <text evidence="9">Belongs to the anthranilate phosphoribosyltransferase family.</text>
</comment>
<comment type="caution">
    <text evidence="12">The sequence shown here is derived from an EMBL/GenBank/DDBJ whole genome shotgun (WGS) entry which is preliminary data.</text>
</comment>
<dbReference type="AlphaFoldDB" id="A0A2U1F9V3"/>
<keyword evidence="9" id="KW-0460">Magnesium</keyword>
<dbReference type="OrthoDB" id="9806430at2"/>
<comment type="similarity">
    <text evidence="8">In the C-terminal section; belongs to the anthranilate phosphoribosyltransferase family.</text>
</comment>